<gene>
    <name evidence="2" type="ORF">BSU04_06680</name>
</gene>
<comment type="caution">
    <text evidence="2">The sequence shown here is derived from an EMBL/GenBank/DDBJ whole genome shotgun (WGS) entry which is preliminary data.</text>
</comment>
<proteinExistence type="predicted"/>
<dbReference type="EMBL" id="MTHB01000041">
    <property type="protein sequence ID" value="OXC79358.1"/>
    <property type="molecule type" value="Genomic_DNA"/>
</dbReference>
<evidence type="ECO:0000256" key="1">
    <source>
        <dbReference type="SAM" id="MobiDB-lite"/>
    </source>
</evidence>
<name>A0A226X938_CABSO</name>
<feature type="region of interest" description="Disordered" evidence="1">
    <location>
        <begin position="1"/>
        <end position="24"/>
    </location>
</feature>
<dbReference type="AlphaFoldDB" id="A0A226X938"/>
<organism evidence="2 3">
    <name type="scientific">Caballeronia sordidicola</name>
    <name type="common">Burkholderia sordidicola</name>
    <dbReference type="NCBI Taxonomy" id="196367"/>
    <lineage>
        <taxon>Bacteria</taxon>
        <taxon>Pseudomonadati</taxon>
        <taxon>Pseudomonadota</taxon>
        <taxon>Betaproteobacteria</taxon>
        <taxon>Burkholderiales</taxon>
        <taxon>Burkholderiaceae</taxon>
        <taxon>Caballeronia</taxon>
    </lineage>
</organism>
<dbReference type="Proteomes" id="UP000214720">
    <property type="component" value="Unassembled WGS sequence"/>
</dbReference>
<evidence type="ECO:0000313" key="2">
    <source>
        <dbReference type="EMBL" id="OXC79358.1"/>
    </source>
</evidence>
<accession>A0A226X938</accession>
<evidence type="ECO:0000313" key="3">
    <source>
        <dbReference type="Proteomes" id="UP000214720"/>
    </source>
</evidence>
<reference evidence="3" key="1">
    <citation type="submission" date="2017-01" db="EMBL/GenBank/DDBJ databases">
        <title>Genome Analysis of Deinococcus marmoris KOPRI26562.</title>
        <authorList>
            <person name="Kim J.H."/>
            <person name="Oh H.-M."/>
        </authorList>
    </citation>
    <scope>NUCLEOTIDE SEQUENCE [LARGE SCALE GENOMIC DNA]</scope>
    <source>
        <strain evidence="3">PAMC 26633</strain>
    </source>
</reference>
<sequence length="45" mass="4607">MEAAQVAGRSSARQATSGNDRRQCRANSIDATAAGIEDAVATQLS</sequence>
<protein>
    <submittedName>
        <fullName evidence="2">Uncharacterized protein</fullName>
    </submittedName>
</protein>